<gene>
    <name evidence="1" type="ORF">COCSUDRAFT_32492</name>
</gene>
<evidence type="ECO:0000313" key="2">
    <source>
        <dbReference type="Proteomes" id="UP000007264"/>
    </source>
</evidence>
<organism evidence="1 2">
    <name type="scientific">Coccomyxa subellipsoidea (strain C-169)</name>
    <name type="common">Green microalga</name>
    <dbReference type="NCBI Taxonomy" id="574566"/>
    <lineage>
        <taxon>Eukaryota</taxon>
        <taxon>Viridiplantae</taxon>
        <taxon>Chlorophyta</taxon>
        <taxon>core chlorophytes</taxon>
        <taxon>Trebouxiophyceae</taxon>
        <taxon>Trebouxiophyceae incertae sedis</taxon>
        <taxon>Coccomyxaceae</taxon>
        <taxon>Coccomyxa</taxon>
        <taxon>Coccomyxa subellipsoidea</taxon>
    </lineage>
</organism>
<dbReference type="RefSeq" id="XP_005650665.1">
    <property type="nucleotide sequence ID" value="XM_005650608.1"/>
</dbReference>
<comment type="caution">
    <text evidence="1">The sequence shown here is derived from an EMBL/GenBank/DDBJ whole genome shotgun (WGS) entry which is preliminary data.</text>
</comment>
<dbReference type="KEGG" id="csl:COCSUDRAFT_32492"/>
<evidence type="ECO:0000313" key="1">
    <source>
        <dbReference type="EMBL" id="EIE26121.1"/>
    </source>
</evidence>
<keyword evidence="2" id="KW-1185">Reference proteome</keyword>
<name>I0Z652_COCSC</name>
<sequence length="80" mass="9037">MATLNGVLFDILLCSLTEPQICLFYWTLFLLANIFKELAALVDTASTGFSSTELDGRRRSAIGTKAEFANDKQMWKRLRC</sequence>
<dbReference type="GeneID" id="17044125"/>
<proteinExistence type="predicted"/>
<dbReference type="Proteomes" id="UP000007264">
    <property type="component" value="Unassembled WGS sequence"/>
</dbReference>
<accession>I0Z652</accession>
<dbReference type="EMBL" id="AGSI01000003">
    <property type="protein sequence ID" value="EIE26121.1"/>
    <property type="molecule type" value="Genomic_DNA"/>
</dbReference>
<protein>
    <submittedName>
        <fullName evidence="1">Uncharacterized protein</fullName>
    </submittedName>
</protein>
<reference evidence="1 2" key="1">
    <citation type="journal article" date="2012" name="Genome Biol.">
        <title>The genome of the polar eukaryotic microalga coccomyxa subellipsoidea reveals traits of cold adaptation.</title>
        <authorList>
            <person name="Blanc G."/>
            <person name="Agarkova I."/>
            <person name="Grimwood J."/>
            <person name="Kuo A."/>
            <person name="Brueggeman A."/>
            <person name="Dunigan D."/>
            <person name="Gurnon J."/>
            <person name="Ladunga I."/>
            <person name="Lindquist E."/>
            <person name="Lucas S."/>
            <person name="Pangilinan J."/>
            <person name="Proschold T."/>
            <person name="Salamov A."/>
            <person name="Schmutz J."/>
            <person name="Weeks D."/>
            <person name="Yamada T."/>
            <person name="Claverie J.M."/>
            <person name="Grigoriev I."/>
            <person name="Van Etten J."/>
            <person name="Lomsadze A."/>
            <person name="Borodovsky M."/>
        </authorList>
    </citation>
    <scope>NUCLEOTIDE SEQUENCE [LARGE SCALE GENOMIC DNA]</scope>
    <source>
        <strain evidence="1 2">C-169</strain>
    </source>
</reference>
<dbReference type="AlphaFoldDB" id="I0Z652"/>